<evidence type="ECO:0000256" key="1">
    <source>
        <dbReference type="SAM" id="MobiDB-lite"/>
    </source>
</evidence>
<dbReference type="SMART" id="SM00530">
    <property type="entry name" value="HTH_XRE"/>
    <property type="match status" value="1"/>
</dbReference>
<name>A0A0F5FVD0_9HYPH</name>
<dbReference type="PATRIC" id="fig|443610.3.peg.3595"/>
<dbReference type="InterPro" id="IPR001387">
    <property type="entry name" value="Cro/C1-type_HTH"/>
</dbReference>
<protein>
    <recommendedName>
        <fullName evidence="2">HTH cro/C1-type domain-containing protein</fullName>
    </recommendedName>
</protein>
<dbReference type="RefSeq" id="WP_046107540.1">
    <property type="nucleotide sequence ID" value="NZ_JZEX01000057.1"/>
</dbReference>
<dbReference type="OrthoDB" id="123556at2"/>
<accession>A0A0F5FVD0</accession>
<sequence length="225" mass="24608">MPMPQDICAALRAYRVRARLRQRTVAIALGVAQSQVSRWENGRDTPRPHHAAALERLLWGPDDEPLAALRRRVSGSTRNLLLLDRGFHVLARARPFMERPDPLQRFGWVLDPQANPSAVPFHARYRDLMENPRGATGVVLALPFVDGNARWAAHMQALVCTVSEAAICLAELTFTPAGSADPTPLLNETRLEPAQASAALQLLLAPGTPSAPQPSKLVDIRQSSA</sequence>
<feature type="domain" description="HTH cro/C1-type" evidence="2">
    <location>
        <begin position="11"/>
        <end position="58"/>
    </location>
</feature>
<dbReference type="Proteomes" id="UP000033632">
    <property type="component" value="Unassembled WGS sequence"/>
</dbReference>
<dbReference type="SUPFAM" id="SSF47413">
    <property type="entry name" value="lambda repressor-like DNA-binding domains"/>
    <property type="match status" value="1"/>
</dbReference>
<evidence type="ECO:0000259" key="2">
    <source>
        <dbReference type="PROSITE" id="PS50943"/>
    </source>
</evidence>
<dbReference type="AlphaFoldDB" id="A0A0F5FVD0"/>
<proteinExistence type="predicted"/>
<feature type="region of interest" description="Disordered" evidence="1">
    <location>
        <begin position="206"/>
        <end position="225"/>
    </location>
</feature>
<dbReference type="GO" id="GO:0003677">
    <property type="term" value="F:DNA binding"/>
    <property type="evidence" value="ECO:0007669"/>
    <property type="project" value="InterPro"/>
</dbReference>
<comment type="caution">
    <text evidence="3">The sequence shown here is derived from an EMBL/GenBank/DDBJ whole genome shotgun (WGS) entry which is preliminary data.</text>
</comment>
<evidence type="ECO:0000313" key="3">
    <source>
        <dbReference type="EMBL" id="KKB12841.1"/>
    </source>
</evidence>
<dbReference type="Pfam" id="PF13560">
    <property type="entry name" value="HTH_31"/>
    <property type="match status" value="1"/>
</dbReference>
<evidence type="ECO:0000313" key="4">
    <source>
        <dbReference type="Proteomes" id="UP000033632"/>
    </source>
</evidence>
<dbReference type="PROSITE" id="PS50943">
    <property type="entry name" value="HTH_CROC1"/>
    <property type="match status" value="1"/>
</dbReference>
<dbReference type="EMBL" id="JZEX01000057">
    <property type="protein sequence ID" value="KKB12841.1"/>
    <property type="molecule type" value="Genomic_DNA"/>
</dbReference>
<organism evidence="3 4">
    <name type="scientific">Devosia geojensis</name>
    <dbReference type="NCBI Taxonomy" id="443610"/>
    <lineage>
        <taxon>Bacteria</taxon>
        <taxon>Pseudomonadati</taxon>
        <taxon>Pseudomonadota</taxon>
        <taxon>Alphaproteobacteria</taxon>
        <taxon>Hyphomicrobiales</taxon>
        <taxon>Devosiaceae</taxon>
        <taxon>Devosia</taxon>
    </lineage>
</organism>
<dbReference type="STRING" id="443610.VE25_05220"/>
<dbReference type="CDD" id="cd00093">
    <property type="entry name" value="HTH_XRE"/>
    <property type="match status" value="1"/>
</dbReference>
<dbReference type="InterPro" id="IPR010982">
    <property type="entry name" value="Lambda_DNA-bd_dom_sf"/>
</dbReference>
<gene>
    <name evidence="3" type="ORF">VE25_05220</name>
</gene>
<dbReference type="Gene3D" id="1.10.260.40">
    <property type="entry name" value="lambda repressor-like DNA-binding domains"/>
    <property type="match status" value="1"/>
</dbReference>
<keyword evidence="4" id="KW-1185">Reference proteome</keyword>
<reference evidence="3 4" key="1">
    <citation type="submission" date="2015-03" db="EMBL/GenBank/DDBJ databases">
        <authorList>
            <person name="Hassan Y.I."/>
            <person name="Lepp D."/>
            <person name="Li X.-Z."/>
            <person name="Zhou T."/>
        </authorList>
    </citation>
    <scope>NUCLEOTIDE SEQUENCE [LARGE SCALE GENOMIC DNA]</scope>
    <source>
        <strain evidence="3 4">BD-c194</strain>
    </source>
</reference>